<keyword evidence="2" id="KW-0378">Hydrolase</keyword>
<reference evidence="2 3" key="1">
    <citation type="submission" date="2019-03" db="EMBL/GenBank/DDBJ databases">
        <title>An improved genome assembly of the fluke Schistosoma japonicum.</title>
        <authorList>
            <person name="Hu W."/>
            <person name="Luo F."/>
            <person name="Yin M."/>
            <person name="Mo X."/>
            <person name="Sun C."/>
            <person name="Wu Q."/>
            <person name="Zhu B."/>
            <person name="Xiang M."/>
            <person name="Wang J."/>
            <person name="Wang Y."/>
            <person name="Zhang T."/>
            <person name="Xu B."/>
            <person name="Zheng H."/>
            <person name="Feng Z."/>
        </authorList>
    </citation>
    <scope>NUCLEOTIDE SEQUENCE [LARGE SCALE GENOMIC DNA]</scope>
    <source>
        <strain evidence="2">HuSjv2</strain>
        <tissue evidence="2">Worms</tissue>
    </source>
</reference>
<comment type="caution">
    <text evidence="2">The sequence shown here is derived from an EMBL/GenBank/DDBJ whole genome shotgun (WGS) entry which is preliminary data.</text>
</comment>
<evidence type="ECO:0000256" key="1">
    <source>
        <dbReference type="SAM" id="MobiDB-lite"/>
    </source>
</evidence>
<dbReference type="Proteomes" id="UP000311919">
    <property type="component" value="Unassembled WGS sequence"/>
</dbReference>
<dbReference type="AlphaFoldDB" id="A0A4Z2CVF6"/>
<dbReference type="GO" id="GO:0016787">
    <property type="term" value="F:hydrolase activity"/>
    <property type="evidence" value="ECO:0007669"/>
    <property type="project" value="UniProtKB-KW"/>
</dbReference>
<feature type="compositionally biased region" description="Polar residues" evidence="1">
    <location>
        <begin position="70"/>
        <end position="91"/>
    </location>
</feature>
<dbReference type="GO" id="GO:0003723">
    <property type="term" value="F:RNA binding"/>
    <property type="evidence" value="ECO:0007669"/>
    <property type="project" value="InterPro"/>
</dbReference>
<gene>
    <name evidence="2" type="ORF">EWB00_007197</name>
</gene>
<accession>A0A4Z2CVF6</accession>
<dbReference type="EMBL" id="SKCS01000412">
    <property type="protein sequence ID" value="TNN08229.1"/>
    <property type="molecule type" value="Genomic_DNA"/>
</dbReference>
<evidence type="ECO:0000313" key="2">
    <source>
        <dbReference type="EMBL" id="TNN08229.1"/>
    </source>
</evidence>
<dbReference type="OrthoDB" id="6252983at2759"/>
<protein>
    <submittedName>
        <fullName evidence="2">Putative peptidyl-tRNA hydrolase PTRHD1</fullName>
    </submittedName>
</protein>
<name>A0A4Z2CVF6_SCHJA</name>
<dbReference type="SUPFAM" id="SSF54791">
    <property type="entry name" value="Eukaryotic type KH-domain (KH-domain type I)"/>
    <property type="match status" value="1"/>
</dbReference>
<sequence length="380" mass="43483">MLRKKLKSIQISKNKTRNYSDDNFSSDSNIFNMHWLFNKHLTGNTSHNHNKDLSVNQKLKSLFTKKRRTANSQVDHNESSESISSDIHNNDSMKTSELLNLNHSPIHKLESSSSQFSISSCSGQKSEQNNSTLITNLLTNSETDSENENLKKQMNSHTFKYTYAHGNDTQKGYTTISESSGFTVKHDEGERFSLSQLPFTVPDPTAFRDLDNASPNTVALCRQHLCHYCFYVYFPSSMVDNGLKPFRRKDSVDTFSRSQNLQYIQDNKQTNYTQDTFTDRRIQSIEKQSGTQIHLSQHHSSITCIKGLPCRRVTIAGPTFVNICYALNLLEHLLPNIIKGGIFPYRLPDGLSTRFQAGSRFSSMYHWNYIGNNDSTFLRE</sequence>
<evidence type="ECO:0000313" key="3">
    <source>
        <dbReference type="Proteomes" id="UP000311919"/>
    </source>
</evidence>
<organism evidence="2 3">
    <name type="scientific">Schistosoma japonicum</name>
    <name type="common">Blood fluke</name>
    <dbReference type="NCBI Taxonomy" id="6182"/>
    <lineage>
        <taxon>Eukaryota</taxon>
        <taxon>Metazoa</taxon>
        <taxon>Spiralia</taxon>
        <taxon>Lophotrochozoa</taxon>
        <taxon>Platyhelminthes</taxon>
        <taxon>Trematoda</taxon>
        <taxon>Digenea</taxon>
        <taxon>Strigeidida</taxon>
        <taxon>Schistosomatoidea</taxon>
        <taxon>Schistosomatidae</taxon>
        <taxon>Schistosoma</taxon>
    </lineage>
</organism>
<dbReference type="InterPro" id="IPR036612">
    <property type="entry name" value="KH_dom_type_1_sf"/>
</dbReference>
<feature type="region of interest" description="Disordered" evidence="1">
    <location>
        <begin position="66"/>
        <end position="91"/>
    </location>
</feature>
<proteinExistence type="predicted"/>
<keyword evidence="3" id="KW-1185">Reference proteome</keyword>